<dbReference type="Proteomes" id="UP000075787">
    <property type="component" value="Unassembled WGS sequence"/>
</dbReference>
<dbReference type="Pfam" id="PF04028">
    <property type="entry name" value="DUF374"/>
    <property type="match status" value="1"/>
</dbReference>
<evidence type="ECO:0000313" key="4">
    <source>
        <dbReference type="Proteomes" id="UP000075787"/>
    </source>
</evidence>
<sequence>MAGLVKRWLKSDRARRLACRIAAAYIRLVHATGRWQVSGDAAPRAHWDEGRPFILAFWHGRLLMMPHVWRAGVPMNMLISQHRDGRLIADTIAHFGLGSVAGSSSKGGAAAVRQIVKAIRAGEYAGVTPDGPRGPRQRASGGIAAIARLSGVPVIPATFGMRRRRLLGSWDRFLVPMPFSRGVFIWGEPIHVPRDADAAALDRYRIRIEDELNRITAEADRATGHAPLELPPPLDAEQAAADR</sequence>
<organism evidence="3 4">
    <name type="scientific">Tistrella mobilis</name>
    <dbReference type="NCBI Taxonomy" id="171437"/>
    <lineage>
        <taxon>Bacteria</taxon>
        <taxon>Pseudomonadati</taxon>
        <taxon>Pseudomonadota</taxon>
        <taxon>Alphaproteobacteria</taxon>
        <taxon>Geminicoccales</taxon>
        <taxon>Geminicoccaceae</taxon>
        <taxon>Tistrella</taxon>
    </lineage>
</organism>
<dbReference type="EMBL" id="LPZR01000024">
    <property type="protein sequence ID" value="KYO57405.1"/>
    <property type="molecule type" value="Genomic_DNA"/>
</dbReference>
<evidence type="ECO:0000313" key="3">
    <source>
        <dbReference type="EMBL" id="KYO57405.1"/>
    </source>
</evidence>
<name>A0A162LWE3_9PROT</name>
<dbReference type="RefSeq" id="WP_062761558.1">
    <property type="nucleotide sequence ID" value="NZ_CP121013.1"/>
</dbReference>
<dbReference type="AlphaFoldDB" id="A0A162LWE3"/>
<protein>
    <recommendedName>
        <fullName evidence="2">DUF374 domain-containing protein</fullName>
    </recommendedName>
</protein>
<feature type="region of interest" description="Disordered" evidence="1">
    <location>
        <begin position="218"/>
        <end position="243"/>
    </location>
</feature>
<evidence type="ECO:0000259" key="2">
    <source>
        <dbReference type="Pfam" id="PF04028"/>
    </source>
</evidence>
<reference evidence="3 4" key="1">
    <citation type="submission" date="2015-12" db="EMBL/GenBank/DDBJ databases">
        <title>Genome sequence of Tistrella mobilis MCCC 1A02139.</title>
        <authorList>
            <person name="Lu L."/>
            <person name="Lai Q."/>
            <person name="Shao Z."/>
            <person name="Qian P."/>
        </authorList>
    </citation>
    <scope>NUCLEOTIDE SEQUENCE [LARGE SCALE GENOMIC DNA]</scope>
    <source>
        <strain evidence="3 4">MCCC 1A02139</strain>
    </source>
</reference>
<evidence type="ECO:0000256" key="1">
    <source>
        <dbReference type="SAM" id="MobiDB-lite"/>
    </source>
</evidence>
<dbReference type="OrthoDB" id="9810508at2"/>
<dbReference type="InterPro" id="IPR007172">
    <property type="entry name" value="DUF374"/>
</dbReference>
<proteinExistence type="predicted"/>
<feature type="domain" description="DUF374" evidence="2">
    <location>
        <begin position="69"/>
        <end position="136"/>
    </location>
</feature>
<dbReference type="GeneID" id="97243635"/>
<accession>A0A162LWE3</accession>
<gene>
    <name evidence="3" type="ORF">AUP44_02480</name>
</gene>
<comment type="caution">
    <text evidence="3">The sequence shown here is derived from an EMBL/GenBank/DDBJ whole genome shotgun (WGS) entry which is preliminary data.</text>
</comment>
<dbReference type="CDD" id="cd07983">
    <property type="entry name" value="LPLAT_DUF374-like"/>
    <property type="match status" value="1"/>
</dbReference>